<dbReference type="EMBL" id="JAANIU010013263">
    <property type="protein sequence ID" value="KAG1530067.1"/>
    <property type="molecule type" value="Genomic_DNA"/>
</dbReference>
<dbReference type="InterPro" id="IPR005064">
    <property type="entry name" value="BUG"/>
</dbReference>
<evidence type="ECO:0000313" key="1">
    <source>
        <dbReference type="EMBL" id="KAG1530067.1"/>
    </source>
</evidence>
<dbReference type="AlphaFoldDB" id="A0A9P6XQ23"/>
<evidence type="ECO:0000313" key="2">
    <source>
        <dbReference type="Proteomes" id="UP000740926"/>
    </source>
</evidence>
<comment type="caution">
    <text evidence="1">The sequence shown here is derived from an EMBL/GenBank/DDBJ whole genome shotgun (WGS) entry which is preliminary data.</text>
</comment>
<dbReference type="Gene3D" id="3.40.190.150">
    <property type="entry name" value="Bordetella uptake gene, domain 1"/>
    <property type="match status" value="1"/>
</dbReference>
<protein>
    <submittedName>
        <fullName evidence="1">Uncharacterized protein</fullName>
    </submittedName>
</protein>
<proteinExistence type="predicted"/>
<sequence>MLKTIGAAIAAMGIGLGSQAQAQTYPSKPITMIVPFAPGGTVNLMGRLLANRMSEALGQTFVVENKTGANSNIGAEAVARAPADGYTLCRTTRSRTWTPSRC</sequence>
<organism evidence="1 2">
    <name type="scientific">Rhizopus delemar</name>
    <dbReference type="NCBI Taxonomy" id="936053"/>
    <lineage>
        <taxon>Eukaryota</taxon>
        <taxon>Fungi</taxon>
        <taxon>Fungi incertae sedis</taxon>
        <taxon>Mucoromycota</taxon>
        <taxon>Mucoromycotina</taxon>
        <taxon>Mucoromycetes</taxon>
        <taxon>Mucorales</taxon>
        <taxon>Mucorineae</taxon>
        <taxon>Rhizopodaceae</taxon>
        <taxon>Rhizopus</taxon>
    </lineage>
</organism>
<dbReference type="Pfam" id="PF03401">
    <property type="entry name" value="TctC"/>
    <property type="match status" value="1"/>
</dbReference>
<keyword evidence="2" id="KW-1185">Reference proteome</keyword>
<gene>
    <name evidence="1" type="ORF">G6F50_017568</name>
</gene>
<dbReference type="PANTHER" id="PTHR42928">
    <property type="entry name" value="TRICARBOXYLATE-BINDING PROTEIN"/>
    <property type="match status" value="1"/>
</dbReference>
<dbReference type="PANTHER" id="PTHR42928:SF5">
    <property type="entry name" value="BLR1237 PROTEIN"/>
    <property type="match status" value="1"/>
</dbReference>
<dbReference type="Proteomes" id="UP000740926">
    <property type="component" value="Unassembled WGS sequence"/>
</dbReference>
<dbReference type="InterPro" id="IPR042100">
    <property type="entry name" value="Bug_dom1"/>
</dbReference>
<reference evidence="1 2" key="1">
    <citation type="journal article" date="2020" name="Microb. Genom.">
        <title>Genetic diversity of clinical and environmental Mucorales isolates obtained from an investigation of mucormycosis cases among solid organ transplant recipients.</title>
        <authorList>
            <person name="Nguyen M.H."/>
            <person name="Kaul D."/>
            <person name="Muto C."/>
            <person name="Cheng S.J."/>
            <person name="Richter R.A."/>
            <person name="Bruno V.M."/>
            <person name="Liu G."/>
            <person name="Beyhan S."/>
            <person name="Sundermann A.J."/>
            <person name="Mounaud S."/>
            <person name="Pasculle A.W."/>
            <person name="Nierman W.C."/>
            <person name="Driscoll E."/>
            <person name="Cumbie R."/>
            <person name="Clancy C.J."/>
            <person name="Dupont C.L."/>
        </authorList>
    </citation>
    <scope>NUCLEOTIDE SEQUENCE [LARGE SCALE GENOMIC DNA]</scope>
    <source>
        <strain evidence="1 2">GL24</strain>
    </source>
</reference>
<name>A0A9P6XQ23_9FUNG</name>
<accession>A0A9P6XQ23</accession>